<dbReference type="KEGG" id="iag:Igag_1926"/>
<feature type="transmembrane region" description="Helical" evidence="3">
    <location>
        <begin position="302"/>
        <end position="324"/>
    </location>
</feature>
<dbReference type="GO" id="GO:0006777">
    <property type="term" value="P:Mo-molybdopterin cofactor biosynthetic process"/>
    <property type="evidence" value="ECO:0007669"/>
    <property type="project" value="UniProtKB-KW"/>
</dbReference>
<dbReference type="InterPro" id="IPR005110">
    <property type="entry name" value="MoeA_linker/N"/>
</dbReference>
<keyword evidence="2" id="KW-0501">Molybdenum cofactor biosynthesis</keyword>
<dbReference type="Gene3D" id="2.170.190.11">
    <property type="entry name" value="Molybdopterin biosynthesis moea protein, domain 3"/>
    <property type="match status" value="1"/>
</dbReference>
<dbReference type="PANTHER" id="PTHR10192:SF19">
    <property type="entry name" value="MOLYBDOPTERIN BIOSYNTHESIS PROTEIN MJ0666-RELATED"/>
    <property type="match status" value="1"/>
</dbReference>
<protein>
    <submittedName>
        <fullName evidence="5">Molybdenum cofactor synthesis domain protein</fullName>
    </submittedName>
</protein>
<keyword evidence="3" id="KW-0472">Membrane</keyword>
<organism evidence="5 6">
    <name type="scientific">Ignisphaera aggregans (strain DSM 17230 / JCM 13409 / AQ1.S1)</name>
    <dbReference type="NCBI Taxonomy" id="583356"/>
    <lineage>
        <taxon>Archaea</taxon>
        <taxon>Thermoproteota</taxon>
        <taxon>Thermoprotei</taxon>
        <taxon>Desulfurococcales</taxon>
        <taxon>Desulfurococcaceae</taxon>
        <taxon>Ignisphaera</taxon>
    </lineage>
</organism>
<reference evidence="5 6" key="1">
    <citation type="journal article" date="2010" name="Stand. Genomic Sci.">
        <title>Complete genome sequence of Ignisphaera aggregans type strain (AQ1.S1).</title>
        <authorList>
            <person name="Goker M."/>
            <person name="Held B."/>
            <person name="Lapidus A."/>
            <person name="Nolan M."/>
            <person name="Spring S."/>
            <person name="Yasawong M."/>
            <person name="Lucas S."/>
            <person name="Glavina Del Rio T."/>
            <person name="Tice H."/>
            <person name="Cheng J.F."/>
            <person name="Goodwin L."/>
            <person name="Tapia R."/>
            <person name="Pitluck S."/>
            <person name="Liolios K."/>
            <person name="Ivanova N."/>
            <person name="Mavromatis K."/>
            <person name="Mikhailova N."/>
            <person name="Pati A."/>
            <person name="Chen A."/>
            <person name="Palaniappan K."/>
            <person name="Brambilla E."/>
            <person name="Land M."/>
            <person name="Hauser L."/>
            <person name="Chang Y.J."/>
            <person name="Jeffries C.D."/>
            <person name="Brettin T."/>
            <person name="Detter J.C."/>
            <person name="Han C."/>
            <person name="Rohde M."/>
            <person name="Sikorski J."/>
            <person name="Woyke T."/>
            <person name="Bristow J."/>
            <person name="Eisen J.A."/>
            <person name="Markowitz V."/>
            <person name="Hugenholtz P."/>
            <person name="Kyrpides N.C."/>
            <person name="Klenk H.P."/>
        </authorList>
    </citation>
    <scope>NUCLEOTIDE SEQUENCE [LARGE SCALE GENOMIC DNA]</scope>
    <source>
        <strain evidence="6">DSM 17230 / JCM 13409 / AQ1.S1</strain>
    </source>
</reference>
<dbReference type="Pfam" id="PF00994">
    <property type="entry name" value="MoCF_biosynth"/>
    <property type="match status" value="1"/>
</dbReference>
<dbReference type="Gene3D" id="3.90.105.10">
    <property type="entry name" value="Molybdopterin biosynthesis moea protein, domain 2"/>
    <property type="match status" value="1"/>
</dbReference>
<gene>
    <name evidence="5" type="ordered locus">Igag_1926</name>
</gene>
<evidence type="ECO:0000313" key="6">
    <source>
        <dbReference type="Proteomes" id="UP000001304"/>
    </source>
</evidence>
<dbReference type="InterPro" id="IPR036425">
    <property type="entry name" value="MoaB/Mog-like_dom_sf"/>
</dbReference>
<feature type="domain" description="MoaB/Mog" evidence="4">
    <location>
        <begin position="184"/>
        <end position="326"/>
    </location>
</feature>
<dbReference type="Gene3D" id="3.40.980.10">
    <property type="entry name" value="MoaB/Mog-like domain"/>
    <property type="match status" value="1"/>
</dbReference>
<dbReference type="Pfam" id="PF03454">
    <property type="entry name" value="MoeA_C"/>
    <property type="match status" value="1"/>
</dbReference>
<dbReference type="PROSITE" id="PS01078">
    <property type="entry name" value="MOCF_BIOSYNTHESIS_1"/>
    <property type="match status" value="1"/>
</dbReference>
<dbReference type="InterPro" id="IPR036688">
    <property type="entry name" value="MoeA_C_domain_IV_sf"/>
</dbReference>
<keyword evidence="6" id="KW-1185">Reference proteome</keyword>
<proteinExistence type="predicted"/>
<dbReference type="EMBL" id="CP002098">
    <property type="protein sequence ID" value="ADM28719.1"/>
    <property type="molecule type" value="Genomic_DNA"/>
</dbReference>
<dbReference type="SUPFAM" id="SSF53218">
    <property type="entry name" value="Molybdenum cofactor biosynthesis proteins"/>
    <property type="match status" value="1"/>
</dbReference>
<dbReference type="InterPro" id="IPR001453">
    <property type="entry name" value="MoaB/Mog_dom"/>
</dbReference>
<evidence type="ECO:0000256" key="1">
    <source>
        <dbReference type="ARBA" id="ARBA00005046"/>
    </source>
</evidence>
<sequence length="410" mass="44986">MDIVSHINRVYEPIDKAIAQVVKASKFSLDIVEIGLINALGRIAAEDVVSPINFPPFNRSAVDGYAICSDSITSASPANPIPLRLRGKMEGEYTCNDAVEIHTGEKIPEPFDAVVMLEDVYVAGNSIYVMRSVPRYANISIAGEDFKIGEILIEKGVIVRPWHIAMLSTIGRNSIKVYRELNIGVITTGSEVRDSDAGIEAYEKGYILDSTSKLVLATLSEYRFIKPRWYGIYPDDINMISKVLLRALDENEIVITTGGTGPGGHDVTHRGVRSIGAEIIVQGIAMRPGRPTSIAIYNGKPIFMLSGFPVAAYIGVKILVLTFISRYLGIKGIEPLEIRAKLLKRVTGVIGYNTFVRVKVYRCGEELCVEPIMLRGSGILSSLAKANGFLEIPSNVEGFEKGDYVWIQML</sequence>
<dbReference type="CDD" id="cd00887">
    <property type="entry name" value="MoeA"/>
    <property type="match status" value="1"/>
</dbReference>
<dbReference type="GO" id="GO:0061599">
    <property type="term" value="F:molybdopterin molybdotransferase activity"/>
    <property type="evidence" value="ECO:0007669"/>
    <property type="project" value="TreeGrafter"/>
</dbReference>
<dbReference type="GO" id="GO:0005737">
    <property type="term" value="C:cytoplasm"/>
    <property type="evidence" value="ECO:0007669"/>
    <property type="project" value="TreeGrafter"/>
</dbReference>
<dbReference type="SUPFAM" id="SSF63867">
    <property type="entry name" value="MoeA C-terminal domain-like"/>
    <property type="match status" value="1"/>
</dbReference>
<keyword evidence="3" id="KW-1133">Transmembrane helix</keyword>
<comment type="pathway">
    <text evidence="1">Cofactor biosynthesis; molybdopterin biosynthesis.</text>
</comment>
<dbReference type="HOGENOM" id="CLU_010186_7_2_2"/>
<keyword evidence="3" id="KW-0812">Transmembrane</keyword>
<dbReference type="InterPro" id="IPR038987">
    <property type="entry name" value="MoeA-like"/>
</dbReference>
<dbReference type="Gene3D" id="2.40.340.10">
    <property type="entry name" value="MoeA, C-terminal, domain IV"/>
    <property type="match status" value="1"/>
</dbReference>
<name>E0ST58_IGNAA</name>
<accession>E0ST58</accession>
<evidence type="ECO:0000256" key="2">
    <source>
        <dbReference type="ARBA" id="ARBA00023150"/>
    </source>
</evidence>
<dbReference type="Proteomes" id="UP000001304">
    <property type="component" value="Chromosome"/>
</dbReference>
<dbReference type="Pfam" id="PF03453">
    <property type="entry name" value="MoeA_N"/>
    <property type="match status" value="1"/>
</dbReference>
<dbReference type="STRING" id="583356.Igag_1926"/>
<dbReference type="BioCyc" id="IAGG583356:GHAH-1915-MONOMER"/>
<dbReference type="PANTHER" id="PTHR10192">
    <property type="entry name" value="MOLYBDOPTERIN BIOSYNTHESIS PROTEIN"/>
    <property type="match status" value="1"/>
</dbReference>
<dbReference type="AlphaFoldDB" id="E0ST58"/>
<dbReference type="InterPro" id="IPR005111">
    <property type="entry name" value="MoeA_C_domain_IV"/>
</dbReference>
<evidence type="ECO:0000256" key="3">
    <source>
        <dbReference type="SAM" id="Phobius"/>
    </source>
</evidence>
<dbReference type="SMART" id="SM00852">
    <property type="entry name" value="MoCF_biosynth"/>
    <property type="match status" value="1"/>
</dbReference>
<evidence type="ECO:0000313" key="5">
    <source>
        <dbReference type="EMBL" id="ADM28719.1"/>
    </source>
</evidence>
<dbReference type="InterPro" id="IPR008284">
    <property type="entry name" value="MoCF_biosynth_CS"/>
</dbReference>
<dbReference type="SUPFAM" id="SSF63882">
    <property type="entry name" value="MoeA N-terminal region -like"/>
    <property type="match status" value="1"/>
</dbReference>
<dbReference type="UniPathway" id="UPA00344"/>
<evidence type="ECO:0000259" key="4">
    <source>
        <dbReference type="SMART" id="SM00852"/>
    </source>
</evidence>
<dbReference type="InterPro" id="IPR036135">
    <property type="entry name" value="MoeA_linker/N_sf"/>
</dbReference>